<dbReference type="Proteomes" id="UP000594261">
    <property type="component" value="Chromosome 12"/>
</dbReference>
<dbReference type="AlphaFoldDB" id="A0A7N2N2A0"/>
<reference evidence="2 3" key="1">
    <citation type="journal article" date="2016" name="G3 (Bethesda)">
        <title>First Draft Assembly and Annotation of the Genome of a California Endemic Oak Quercus lobata Nee (Fagaceae).</title>
        <authorList>
            <person name="Sork V.L."/>
            <person name="Fitz-Gibbon S.T."/>
            <person name="Puiu D."/>
            <person name="Crepeau M."/>
            <person name="Gugger P.F."/>
            <person name="Sherman R."/>
            <person name="Stevens K."/>
            <person name="Langley C.H."/>
            <person name="Pellegrini M."/>
            <person name="Salzberg S.L."/>
        </authorList>
    </citation>
    <scope>NUCLEOTIDE SEQUENCE [LARGE SCALE GENOMIC DNA]</scope>
    <source>
        <strain evidence="2 3">cv. SW786</strain>
    </source>
</reference>
<sequence>MEGGRQSYFSMPLASRLDRLDFLMKYLERKQNLQTWDRNSLALGLERQCVPVDLAVKEADSKGPLLDRVAALEHRLFQLCLEKQSSNTSSSSSLASTLTPGYTSSQGCKGEPPNSLPTFNNHIHGERLISNVGFYRREIQGKPHRVPKILKHASLPKQHIGNSRPTNTKDEKTCKSQKKGISPNWPRLKMLGC</sequence>
<gene>
    <name evidence="2" type="primary">LOC115969949</name>
</gene>
<dbReference type="EnsemblPlants" id="QL12p005248:mrna">
    <property type="protein sequence ID" value="QL12p005248:mrna"/>
    <property type="gene ID" value="QL12p005248"/>
</dbReference>
<dbReference type="PANTHER" id="PTHR34190:SF3">
    <property type="entry name" value="MICROSPORE-SPECIFIC PROMOTER 2"/>
    <property type="match status" value="1"/>
</dbReference>
<dbReference type="GeneID" id="115969949"/>
<evidence type="ECO:0000313" key="3">
    <source>
        <dbReference type="Proteomes" id="UP000594261"/>
    </source>
</evidence>
<keyword evidence="3" id="KW-1185">Reference proteome</keyword>
<dbReference type="KEGG" id="qlo:115969949"/>
<dbReference type="PANTHER" id="PTHR34190">
    <property type="entry name" value="EXPRESSED PROTEIN"/>
    <property type="match status" value="1"/>
</dbReference>
<protein>
    <submittedName>
        <fullName evidence="2">Uncharacterized protein</fullName>
    </submittedName>
</protein>
<accession>A0A7N2N2A0</accession>
<dbReference type="EnsemblPlants" id="QL12p005415:mrna">
    <property type="protein sequence ID" value="QL12p005415:mrna"/>
    <property type="gene ID" value="QL12p005415"/>
</dbReference>
<dbReference type="EMBL" id="LRBV02000012">
    <property type="status" value="NOT_ANNOTATED_CDS"/>
    <property type="molecule type" value="Genomic_DNA"/>
</dbReference>
<dbReference type="Gramene" id="QL12p005415:mrna">
    <property type="protein sequence ID" value="QL12p005415:mrna"/>
    <property type="gene ID" value="QL12p005415"/>
</dbReference>
<dbReference type="OrthoDB" id="1225832at2759"/>
<feature type="region of interest" description="Disordered" evidence="1">
    <location>
        <begin position="157"/>
        <end position="181"/>
    </location>
</feature>
<evidence type="ECO:0000313" key="2">
    <source>
        <dbReference type="EnsemblPlants" id="QL12p005248:mrna"/>
    </source>
</evidence>
<feature type="compositionally biased region" description="Low complexity" evidence="1">
    <location>
        <begin position="87"/>
        <end position="99"/>
    </location>
</feature>
<dbReference type="OMA" id="NINPFHT"/>
<dbReference type="Gramene" id="QL12p005248:mrna">
    <property type="protein sequence ID" value="QL12p005248:mrna"/>
    <property type="gene ID" value="QL12p005248"/>
</dbReference>
<dbReference type="KEGG" id="qlo:115969841"/>
<reference evidence="2" key="2">
    <citation type="submission" date="2021-01" db="UniProtKB">
        <authorList>
            <consortium name="EnsemblPlants"/>
        </authorList>
    </citation>
    <scope>IDENTIFICATION</scope>
</reference>
<proteinExistence type="predicted"/>
<organism evidence="2 3">
    <name type="scientific">Quercus lobata</name>
    <name type="common">Valley oak</name>
    <dbReference type="NCBI Taxonomy" id="97700"/>
    <lineage>
        <taxon>Eukaryota</taxon>
        <taxon>Viridiplantae</taxon>
        <taxon>Streptophyta</taxon>
        <taxon>Embryophyta</taxon>
        <taxon>Tracheophyta</taxon>
        <taxon>Spermatophyta</taxon>
        <taxon>Magnoliopsida</taxon>
        <taxon>eudicotyledons</taxon>
        <taxon>Gunneridae</taxon>
        <taxon>Pentapetalae</taxon>
        <taxon>rosids</taxon>
        <taxon>fabids</taxon>
        <taxon>Fagales</taxon>
        <taxon>Fagaceae</taxon>
        <taxon>Quercus</taxon>
    </lineage>
</organism>
<name>A0A7N2N2A0_QUELO</name>
<evidence type="ECO:0000256" key="1">
    <source>
        <dbReference type="SAM" id="MobiDB-lite"/>
    </source>
</evidence>
<dbReference type="RefSeq" id="XP_030945450.1">
    <property type="nucleotide sequence ID" value="XM_031089590.1"/>
</dbReference>
<feature type="region of interest" description="Disordered" evidence="1">
    <location>
        <begin position="87"/>
        <end position="118"/>
    </location>
</feature>